<organism evidence="2">
    <name type="scientific">Vibrio alginolyticus</name>
    <dbReference type="NCBI Taxonomy" id="663"/>
    <lineage>
        <taxon>Bacteria</taxon>
        <taxon>Pseudomonadati</taxon>
        <taxon>Pseudomonadota</taxon>
        <taxon>Gammaproteobacteria</taxon>
        <taxon>Vibrionales</taxon>
        <taxon>Vibrionaceae</taxon>
        <taxon>Vibrio</taxon>
    </lineage>
</organism>
<feature type="signal peptide" evidence="1">
    <location>
        <begin position="1"/>
        <end position="23"/>
    </location>
</feature>
<proteinExistence type="predicted"/>
<feature type="chain" id="PRO_5014548430" description="DUF481 domain-containing protein" evidence="1">
    <location>
        <begin position="24"/>
        <end position="257"/>
    </location>
</feature>
<sequence>MKPCNLLSLSSLILVLPTSVALSAETQESRWRNSIEVYMLGLNIHGDTSIGRFSSEVDVDPKFIVDHLDIGAMLRFESIYQSKWGYYIDYSFMNLSGDVNNIKGALPNARYRADIEIRQGVLEAKAFQREQYSFGKLDYMFGLRWWDNDITGKLYRNDNRVLEDRLSLQEDWVDFLVGLRLIDELSENWRFHASIDAGLGNDTHFTYAIQTGVRYRFNEWSDLNLAYKSTWVDYKNEGVFEYDTASQGLLVGLGFYF</sequence>
<evidence type="ECO:0000313" key="2">
    <source>
        <dbReference type="EMBL" id="ARP18909.1"/>
    </source>
</evidence>
<dbReference type="AlphaFoldDB" id="A0A1W6V173"/>
<name>A0A1W6V173_VIBAL</name>
<dbReference type="EMBL" id="CP017902">
    <property type="protein sequence ID" value="ARP18909.1"/>
    <property type="molecule type" value="Genomic_DNA"/>
</dbReference>
<evidence type="ECO:0000256" key="1">
    <source>
        <dbReference type="SAM" id="SignalP"/>
    </source>
</evidence>
<reference evidence="2" key="1">
    <citation type="submission" date="2016-10" db="EMBL/GenBank/DDBJ databases">
        <title>The High Quality Genome of Vibrio alginolyticus K01M1.</title>
        <authorList>
            <person name="Wendling C."/>
            <person name="Chibani C.M."/>
            <person name="Hertel R."/>
            <person name="Sproer C."/>
            <person name="Bunk B."/>
            <person name="Overmann J."/>
            <person name="Roth O."/>
            <person name="Liesegang H."/>
        </authorList>
    </citation>
    <scope>NUCLEOTIDE SEQUENCE</scope>
    <source>
        <strain evidence="2">K05K4</strain>
    </source>
</reference>
<evidence type="ECO:0008006" key="3">
    <source>
        <dbReference type="Google" id="ProtNLM"/>
    </source>
</evidence>
<gene>
    <name evidence="2" type="ORF">K05K4_20790</name>
</gene>
<accession>A0A1W6V173</accession>
<keyword evidence="1" id="KW-0732">Signal</keyword>
<protein>
    <recommendedName>
        <fullName evidence="3">DUF481 domain-containing protein</fullName>
    </recommendedName>
</protein>
<dbReference type="RefSeq" id="WP_005385811.1">
    <property type="nucleotide sequence ID" value="NZ_AP023187.1"/>
</dbReference>
<dbReference type="Gene3D" id="2.40.160.20">
    <property type="match status" value="1"/>
</dbReference>